<proteinExistence type="predicted"/>
<comment type="caution">
    <text evidence="2">The sequence shown here is derived from an EMBL/GenBank/DDBJ whole genome shotgun (WGS) entry which is preliminary data.</text>
</comment>
<organism evidence="2 3">
    <name type="scientific">Pleurodeles waltl</name>
    <name type="common">Iberian ribbed newt</name>
    <dbReference type="NCBI Taxonomy" id="8319"/>
    <lineage>
        <taxon>Eukaryota</taxon>
        <taxon>Metazoa</taxon>
        <taxon>Chordata</taxon>
        <taxon>Craniata</taxon>
        <taxon>Vertebrata</taxon>
        <taxon>Euteleostomi</taxon>
        <taxon>Amphibia</taxon>
        <taxon>Batrachia</taxon>
        <taxon>Caudata</taxon>
        <taxon>Salamandroidea</taxon>
        <taxon>Salamandridae</taxon>
        <taxon>Pleurodelinae</taxon>
        <taxon>Pleurodeles</taxon>
    </lineage>
</organism>
<evidence type="ECO:0000313" key="3">
    <source>
        <dbReference type="Proteomes" id="UP001066276"/>
    </source>
</evidence>
<sequence>MTTSGSDREKRRQTPKRVWESEEEETKEKTPSRGSRTQDPRREPNTRTTGFPQDWRSEGCTEKFQKNPDINTNKPSHDPAGSWLSKVRSFIGLPNVYLQKWKQGGETGHKGRAGGGNWEKGTGFTPRARSVSIEKRE</sequence>
<reference evidence="2" key="1">
    <citation type="journal article" date="2022" name="bioRxiv">
        <title>Sequencing and chromosome-scale assembly of the giantPleurodeles waltlgenome.</title>
        <authorList>
            <person name="Brown T."/>
            <person name="Elewa A."/>
            <person name="Iarovenko S."/>
            <person name="Subramanian E."/>
            <person name="Araus A.J."/>
            <person name="Petzold A."/>
            <person name="Susuki M."/>
            <person name="Suzuki K.-i.T."/>
            <person name="Hayashi T."/>
            <person name="Toyoda A."/>
            <person name="Oliveira C."/>
            <person name="Osipova E."/>
            <person name="Leigh N.D."/>
            <person name="Simon A."/>
            <person name="Yun M.H."/>
        </authorList>
    </citation>
    <scope>NUCLEOTIDE SEQUENCE</scope>
    <source>
        <strain evidence="2">20211129_DDA</strain>
        <tissue evidence="2">Liver</tissue>
    </source>
</reference>
<feature type="region of interest" description="Disordered" evidence="1">
    <location>
        <begin position="104"/>
        <end position="137"/>
    </location>
</feature>
<feature type="compositionally biased region" description="Basic and acidic residues" evidence="1">
    <location>
        <begin position="1"/>
        <end position="45"/>
    </location>
</feature>
<gene>
    <name evidence="2" type="ORF">NDU88_007865</name>
</gene>
<accession>A0AAV7NXK0</accession>
<dbReference type="AlphaFoldDB" id="A0AAV7NXK0"/>
<dbReference type="Proteomes" id="UP001066276">
    <property type="component" value="Chromosome 8"/>
</dbReference>
<feature type="compositionally biased region" description="Basic and acidic residues" evidence="1">
    <location>
        <begin position="55"/>
        <end position="66"/>
    </location>
</feature>
<evidence type="ECO:0000256" key="1">
    <source>
        <dbReference type="SAM" id="MobiDB-lite"/>
    </source>
</evidence>
<protein>
    <submittedName>
        <fullName evidence="2">Uncharacterized protein</fullName>
    </submittedName>
</protein>
<dbReference type="EMBL" id="JANPWB010000012">
    <property type="protein sequence ID" value="KAJ1119680.1"/>
    <property type="molecule type" value="Genomic_DNA"/>
</dbReference>
<name>A0AAV7NXK0_PLEWA</name>
<keyword evidence="3" id="KW-1185">Reference proteome</keyword>
<evidence type="ECO:0000313" key="2">
    <source>
        <dbReference type="EMBL" id="KAJ1119680.1"/>
    </source>
</evidence>
<feature type="region of interest" description="Disordered" evidence="1">
    <location>
        <begin position="1"/>
        <end position="81"/>
    </location>
</feature>